<dbReference type="Proteomes" id="UP000887580">
    <property type="component" value="Unplaced"/>
</dbReference>
<reference evidence="2" key="1">
    <citation type="submission" date="2022-11" db="UniProtKB">
        <authorList>
            <consortium name="WormBaseParasite"/>
        </authorList>
    </citation>
    <scope>IDENTIFICATION</scope>
</reference>
<organism evidence="1 2">
    <name type="scientific">Panagrolaimus sp. PS1159</name>
    <dbReference type="NCBI Taxonomy" id="55785"/>
    <lineage>
        <taxon>Eukaryota</taxon>
        <taxon>Metazoa</taxon>
        <taxon>Ecdysozoa</taxon>
        <taxon>Nematoda</taxon>
        <taxon>Chromadorea</taxon>
        <taxon>Rhabditida</taxon>
        <taxon>Tylenchina</taxon>
        <taxon>Panagrolaimomorpha</taxon>
        <taxon>Panagrolaimoidea</taxon>
        <taxon>Panagrolaimidae</taxon>
        <taxon>Panagrolaimus</taxon>
    </lineage>
</organism>
<name>A0AC35G6E4_9BILA</name>
<dbReference type="WBParaSite" id="PS1159_v2.g24349.t1">
    <property type="protein sequence ID" value="PS1159_v2.g24349.t1"/>
    <property type="gene ID" value="PS1159_v2.g24349"/>
</dbReference>
<protein>
    <submittedName>
        <fullName evidence="2">Uncharacterized protein</fullName>
    </submittedName>
</protein>
<accession>A0AC35G6E4</accession>
<sequence>MEEFEYGDQFLGYFTFFLNNDRNLEIQENRVAFDFDYQNSGYLGTWHICNKKLWCIRKVGRSPDFELLFFDLTETNPKDRSIEIFSGYTEVMFQWSENLLLKYYQENGEFSYYDLNTCQWSRIFQRSDLRRIESKLTEFEFREFMRFDVFGGRATVQRQFDSDFNAFFFDKTKKQLVKVPFKTPLKLTEIAWYTVLNNGLLNELNKRKIIIYPTLF</sequence>
<evidence type="ECO:0000313" key="2">
    <source>
        <dbReference type="WBParaSite" id="PS1159_v2.g24349.t1"/>
    </source>
</evidence>
<evidence type="ECO:0000313" key="1">
    <source>
        <dbReference type="Proteomes" id="UP000887580"/>
    </source>
</evidence>
<proteinExistence type="predicted"/>